<protein>
    <recommendedName>
        <fullName evidence="10">CDP-diacylglycerol--glycerol-3-phosphate 3-phosphatidyltransferase</fullName>
        <ecNumber evidence="10">2.7.8.5</ecNumber>
    </recommendedName>
</protein>
<keyword evidence="10" id="KW-0547">Nucleotide-binding</keyword>
<dbReference type="GO" id="GO:0005739">
    <property type="term" value="C:mitochondrion"/>
    <property type="evidence" value="ECO:0007669"/>
    <property type="project" value="UniProtKB-SubCell"/>
</dbReference>
<keyword evidence="10" id="KW-0067">ATP-binding</keyword>
<keyword evidence="7 10" id="KW-0594">Phospholipid biosynthesis</keyword>
<keyword evidence="5" id="KW-0677">Repeat</keyword>
<dbReference type="GO" id="GO:0008444">
    <property type="term" value="F:CDP-diacylglycerol-glycerol-3-phosphate 3-phosphatidyltransferase activity"/>
    <property type="evidence" value="ECO:0007669"/>
    <property type="project" value="UniProtKB-EC"/>
</dbReference>
<evidence type="ECO:0000256" key="9">
    <source>
        <dbReference type="ARBA" id="ARBA00048586"/>
    </source>
</evidence>
<evidence type="ECO:0000313" key="13">
    <source>
        <dbReference type="Proteomes" id="UP000724874"/>
    </source>
</evidence>
<dbReference type="OrthoDB" id="10250191at2759"/>
<evidence type="ECO:0000256" key="6">
    <source>
        <dbReference type="ARBA" id="ARBA00023098"/>
    </source>
</evidence>
<sequence>MLPPLSTHRTITIFKISYRLCLRRRCLSTNSIDPSIRDFTAELTRTQPVFQVPPSSIHILKEPSQFYATLLDMIRNAERRVFLSSLYIGSEEDELISTLAHRLREKPDLTLDLLLDLNRSTRPGPGSTAKVLLPLLREFPTQVNVSMFRSPSLRGILAKIVPPRFNEGWGTWHAKIYGADDDVMISGANLNKSYFTNRQDRYIRFTDQSMMTQYCFDFMQTVANFSYKFLPSPAGSSSSNPLQNSHSYIQEDYTLHWPDANTHPHHFNSAAENAFKKFQELYRERTLQFTNGSALSKSGNAILLPIIQAGQFNIKEEESIFQQLFRSLARSSGRPLLDLTSGYFSLYTPYQEHVLQAKNVDCRIVASSPEANGFYGSKGISGRIPEGYTLYEQRFMKAVSEAGRLWKGPSPSQGQGVLLSEWEKPGWTYHAKGIWLSPSSSSLPVLTLFGSTNLNSRSAHIDTELSFLMIVPSEPHVDCGGMPTNDSDVASAGECLSLRQELAREIQGIRSNVVEWEGGDRTIRWATKFIVWLVQGML</sequence>
<evidence type="ECO:0000256" key="3">
    <source>
        <dbReference type="ARBA" id="ARBA00022516"/>
    </source>
</evidence>
<feature type="domain" description="PLD phosphodiesterase" evidence="11">
    <location>
        <begin position="173"/>
        <end position="194"/>
    </location>
</feature>
<dbReference type="GO" id="GO:0005524">
    <property type="term" value="F:ATP binding"/>
    <property type="evidence" value="ECO:0007669"/>
    <property type="project" value="UniProtKB-KW"/>
</dbReference>
<keyword evidence="10" id="KW-0496">Mitochondrion</keyword>
<dbReference type="SUPFAM" id="SSF56024">
    <property type="entry name" value="Phospholipase D/nuclease"/>
    <property type="match status" value="1"/>
</dbReference>
<keyword evidence="4 10" id="KW-0808">Transferase</keyword>
<comment type="catalytic activity">
    <reaction evidence="9 10">
        <text>a CDP-1,2-diacyl-sn-glycerol + sn-glycerol 3-phosphate = a 1,2-diacyl-sn-glycero-3-phospho-(1'-sn-glycero-3'-phosphate) + CMP + H(+)</text>
        <dbReference type="Rhea" id="RHEA:12593"/>
        <dbReference type="ChEBI" id="CHEBI:15378"/>
        <dbReference type="ChEBI" id="CHEBI:57597"/>
        <dbReference type="ChEBI" id="CHEBI:58332"/>
        <dbReference type="ChEBI" id="CHEBI:60110"/>
        <dbReference type="ChEBI" id="CHEBI:60377"/>
        <dbReference type="EC" id="2.7.8.5"/>
    </reaction>
</comment>
<keyword evidence="3 10" id="KW-0444">Lipid biosynthesis</keyword>
<dbReference type="PANTHER" id="PTHR12586:SF1">
    <property type="entry name" value="CDP-DIACYLGLYCEROL--GLYCEROL-3-PHOSPHATE 3-PHOSPHATIDYLTRANSFERASE, MITOCHONDRIAL"/>
    <property type="match status" value="1"/>
</dbReference>
<evidence type="ECO:0000256" key="1">
    <source>
        <dbReference type="ARBA" id="ARBA00005042"/>
    </source>
</evidence>
<proteinExistence type="inferred from homology"/>
<dbReference type="GO" id="GO:0032049">
    <property type="term" value="P:cardiolipin biosynthetic process"/>
    <property type="evidence" value="ECO:0007669"/>
    <property type="project" value="InterPro"/>
</dbReference>
<reference evidence="12" key="1">
    <citation type="submission" date="2020-11" db="EMBL/GenBank/DDBJ databases">
        <authorList>
            <consortium name="DOE Joint Genome Institute"/>
            <person name="Ahrendt S."/>
            <person name="Riley R."/>
            <person name="Andreopoulos W."/>
            <person name="LaButti K."/>
            <person name="Pangilinan J."/>
            <person name="Ruiz-duenas F.J."/>
            <person name="Barrasa J.M."/>
            <person name="Sanchez-Garcia M."/>
            <person name="Camarero S."/>
            <person name="Miyauchi S."/>
            <person name="Serrano A."/>
            <person name="Linde D."/>
            <person name="Babiker R."/>
            <person name="Drula E."/>
            <person name="Ayuso-Fernandez I."/>
            <person name="Pacheco R."/>
            <person name="Padilla G."/>
            <person name="Ferreira P."/>
            <person name="Barriuso J."/>
            <person name="Kellner H."/>
            <person name="Castanera R."/>
            <person name="Alfaro M."/>
            <person name="Ramirez L."/>
            <person name="Pisabarro A.G."/>
            <person name="Kuo A."/>
            <person name="Tritt A."/>
            <person name="Lipzen A."/>
            <person name="He G."/>
            <person name="Yan M."/>
            <person name="Ng V."/>
            <person name="Cullen D."/>
            <person name="Martin F."/>
            <person name="Rosso M.-N."/>
            <person name="Henrissat B."/>
            <person name="Hibbett D."/>
            <person name="Martinez A.T."/>
            <person name="Grigoriev I.V."/>
        </authorList>
    </citation>
    <scope>NUCLEOTIDE SEQUENCE</scope>
    <source>
        <strain evidence="12">AH 44721</strain>
    </source>
</reference>
<evidence type="ECO:0000259" key="11">
    <source>
        <dbReference type="PROSITE" id="PS50035"/>
    </source>
</evidence>
<evidence type="ECO:0000256" key="8">
    <source>
        <dbReference type="ARBA" id="ARBA00023264"/>
    </source>
</evidence>
<evidence type="ECO:0000256" key="7">
    <source>
        <dbReference type="ARBA" id="ARBA00023209"/>
    </source>
</evidence>
<dbReference type="AlphaFoldDB" id="A0A9P5NZG2"/>
<comment type="pathway">
    <text evidence="1 10">Phospholipid metabolism; phosphatidylglycerol biosynthesis; phosphatidylglycerol from CDP-diacylglycerol: step 1/2.</text>
</comment>
<keyword evidence="13" id="KW-1185">Reference proteome</keyword>
<dbReference type="PROSITE" id="PS50035">
    <property type="entry name" value="PLD"/>
    <property type="match status" value="1"/>
</dbReference>
<dbReference type="CDD" id="cd09135">
    <property type="entry name" value="PLDc_PGS1_euk_1"/>
    <property type="match status" value="1"/>
</dbReference>
<name>A0A9P5NZG2_GYMJU</name>
<dbReference type="Gene3D" id="3.30.870.10">
    <property type="entry name" value="Endonuclease Chain A"/>
    <property type="match status" value="2"/>
</dbReference>
<dbReference type="EC" id="2.7.8.5" evidence="10"/>
<evidence type="ECO:0000313" key="12">
    <source>
        <dbReference type="EMBL" id="KAF8910525.1"/>
    </source>
</evidence>
<keyword evidence="6 10" id="KW-0443">Lipid metabolism</keyword>
<dbReference type="EMBL" id="JADNYJ010000006">
    <property type="protein sequence ID" value="KAF8910525.1"/>
    <property type="molecule type" value="Genomic_DNA"/>
</dbReference>
<comment type="similarity">
    <text evidence="2 10">Belongs to the CDP-alcohol phosphatidyltransferase class-II family.</text>
</comment>
<evidence type="ECO:0000256" key="2">
    <source>
        <dbReference type="ARBA" id="ARBA00010682"/>
    </source>
</evidence>
<dbReference type="InterPro" id="IPR001736">
    <property type="entry name" value="PLipase_D/transphosphatidylase"/>
</dbReference>
<keyword evidence="8 10" id="KW-1208">Phospholipid metabolism</keyword>
<accession>A0A9P5NZG2</accession>
<evidence type="ECO:0000256" key="4">
    <source>
        <dbReference type="ARBA" id="ARBA00022679"/>
    </source>
</evidence>
<dbReference type="PANTHER" id="PTHR12586">
    <property type="entry name" value="CDP-DIACYLGLYCEROL--SERINE O-PHOSPHATIDYLTRANSFERASE"/>
    <property type="match status" value="1"/>
</dbReference>
<organism evidence="12 13">
    <name type="scientific">Gymnopilus junonius</name>
    <name type="common">Spectacular rustgill mushroom</name>
    <name type="synonym">Gymnopilus spectabilis subsp. junonius</name>
    <dbReference type="NCBI Taxonomy" id="109634"/>
    <lineage>
        <taxon>Eukaryota</taxon>
        <taxon>Fungi</taxon>
        <taxon>Dikarya</taxon>
        <taxon>Basidiomycota</taxon>
        <taxon>Agaricomycotina</taxon>
        <taxon>Agaricomycetes</taxon>
        <taxon>Agaricomycetidae</taxon>
        <taxon>Agaricales</taxon>
        <taxon>Agaricineae</taxon>
        <taxon>Hymenogastraceae</taxon>
        <taxon>Gymnopilus</taxon>
    </lineage>
</organism>
<dbReference type="CDD" id="cd09137">
    <property type="entry name" value="PLDc_PGS1_euk_2"/>
    <property type="match status" value="1"/>
</dbReference>
<evidence type="ECO:0000256" key="10">
    <source>
        <dbReference type="RuleBase" id="RU365024"/>
    </source>
</evidence>
<comment type="subcellular location">
    <subcellularLocation>
        <location evidence="10">Mitochondrion</location>
    </subcellularLocation>
</comment>
<dbReference type="Proteomes" id="UP000724874">
    <property type="component" value="Unassembled WGS sequence"/>
</dbReference>
<gene>
    <name evidence="12" type="ORF">CPB84DRAFT_1672690</name>
</gene>
<evidence type="ECO:0000256" key="5">
    <source>
        <dbReference type="ARBA" id="ARBA00022737"/>
    </source>
</evidence>
<comment type="caution">
    <text evidence="12">The sequence shown here is derived from an EMBL/GenBank/DDBJ whole genome shotgun (WGS) entry which is preliminary data.</text>
</comment>
<dbReference type="InterPro" id="IPR016270">
    <property type="entry name" value="PGS1"/>
</dbReference>
<comment type="function">
    <text evidence="10">Functions in the biosynthesis of the anionic phospholipids phosphatidylglycerol and cardiolipin.</text>
</comment>